<dbReference type="InterPro" id="IPR054569">
    <property type="entry name" value="NNH2"/>
</dbReference>
<gene>
    <name evidence="4" type="ORF">NJ959_28315</name>
</gene>
<sequence length="931" mass="107372">MLDWLVAWGVSSAVGFAFKEVLAPLAKGALEDYTKDFFKERIKDFTGLFEKDTLQTVTGKALKEFLALVQDKLAEADVPEEDLPQYVKPLKQFITNPRVRGILGGAFAENSHHSHYSALPIIWQELNLLALPDGFNWELVTKLYLKKVKALIRESDELREIFDSQQLAAIAENTRELAGIIPAFDLRQYQEGILEKYGNLKLDSLDTDGAAYNRLKLWKIFIPQNVRFVDGLLPQVYQLPKEHLRRMRDSKDIEGDIEEVDLERYRRAYGEQAICSVLDIINDKPNHRYLVILGDPGAGKSSLLQYLALNWANSPLNNVISLPIPLLIELRTYMRNRDNGNCHNFLEFFHQSSGAISHLNQHQLQEQLKTGKVLVMFDGLDEVFDPGKREDVITDIHRFTNEYPNVQVIVTSRVIGYKPQRLRDAEFHHFMLQDLDEKQIEHFVYRWHELTFSDEADKLRKKERLQRAINTSKAIQELAGNPLLLTMMAILNRNQELPRDRAELYNQSSRLLLHQWDVERALIEDARLEPNTIDYKDKQAILRLVAYQMQGNTKGLAGNLISATDLERIITDYLKTIEVSQARILARVLRNQLRSRNFILCDLGADYYAFIHRTFLEYFCAWEFVWQFKETQTLSLTQLKEEVFGKHWQDESWHEVLRLIIGMVESSFGGEIIEYLRSQSGESEKFANVFLAADCLSEVRNRNLIADTDGELLVQIKGLTKYDLSYSYEKYGDEAKLVREIRVKAVNAIAINWQDDPNTLPWLKERVTNDDNSAVRYAAVEQIVFGWQDDSDTLPLLKQTVTSDYNSIVRYVAVRQIAFNWQDDPDILPLLKKWATSHDDEFVRQAAVQGIAEEWKDDPDTLPLLKERVTNDDHWAVRRAAVEAIAEGWKDAPDTLPLLKEWVTNDDDSFVRLAAVEAIAEGWKDAPDTLP</sequence>
<dbReference type="Gene3D" id="3.40.50.300">
    <property type="entry name" value="P-loop containing nucleotide triphosphate hydrolases"/>
    <property type="match status" value="1"/>
</dbReference>
<dbReference type="InterPro" id="IPR007111">
    <property type="entry name" value="NACHT_NTPase"/>
</dbReference>
<dbReference type="EMBL" id="JAMZMM010000561">
    <property type="protein sequence ID" value="MCP2732342.1"/>
    <property type="molecule type" value="Genomic_DNA"/>
</dbReference>
<reference evidence="4" key="1">
    <citation type="submission" date="2022-06" db="EMBL/GenBank/DDBJ databases">
        <title>New cyanobacteria of genus Symplocastrum in benthos of Lake Baikal.</title>
        <authorList>
            <person name="Sorokovikova E."/>
            <person name="Tikhonova I."/>
            <person name="Krasnopeev A."/>
            <person name="Evseev P."/>
            <person name="Gladkikh A."/>
            <person name="Belykh O."/>
        </authorList>
    </citation>
    <scope>NUCLEOTIDE SEQUENCE</scope>
    <source>
        <strain evidence="4">BBK-W-15</strain>
    </source>
</reference>
<dbReference type="PANTHER" id="PTHR46844:SF1">
    <property type="entry name" value="SLR5058 PROTEIN"/>
    <property type="match status" value="1"/>
</dbReference>
<proteinExistence type="predicted"/>
<feature type="domain" description="NACHT" evidence="3">
    <location>
        <begin position="288"/>
        <end position="413"/>
    </location>
</feature>
<evidence type="ECO:0000313" key="4">
    <source>
        <dbReference type="EMBL" id="MCP2732342.1"/>
    </source>
</evidence>
<dbReference type="PROSITE" id="PS50837">
    <property type="entry name" value="NACHT"/>
    <property type="match status" value="1"/>
</dbReference>
<keyword evidence="1" id="KW-0042">Antenna complex</keyword>
<dbReference type="Gene3D" id="1.25.10.10">
    <property type="entry name" value="Leucine-rich Repeat Variant"/>
    <property type="match status" value="1"/>
</dbReference>
<protein>
    <submittedName>
        <fullName evidence="4">HEAT repeat domain-containing protein</fullName>
    </submittedName>
</protein>
<dbReference type="Pfam" id="PF13646">
    <property type="entry name" value="HEAT_2"/>
    <property type="match status" value="2"/>
</dbReference>
<dbReference type="InterPro" id="IPR011989">
    <property type="entry name" value="ARM-like"/>
</dbReference>
<dbReference type="PANTHER" id="PTHR46844">
    <property type="entry name" value="SLR5058 PROTEIN"/>
    <property type="match status" value="1"/>
</dbReference>
<dbReference type="RefSeq" id="WP_254015061.1">
    <property type="nucleotide sequence ID" value="NZ_JAMZMM010000561.1"/>
</dbReference>
<name>A0AAE3GYC5_9CYAN</name>
<dbReference type="SUPFAM" id="SSF52540">
    <property type="entry name" value="P-loop containing nucleoside triphosphate hydrolases"/>
    <property type="match status" value="2"/>
</dbReference>
<feature type="non-terminal residue" evidence="4">
    <location>
        <position position="931"/>
    </location>
</feature>
<comment type="caution">
    <text evidence="4">The sequence shown here is derived from an EMBL/GenBank/DDBJ whole genome shotgun (WGS) entry which is preliminary data.</text>
</comment>
<accession>A0AAE3GYC5</accession>
<evidence type="ECO:0000256" key="2">
    <source>
        <dbReference type="ARBA" id="ARBA00022738"/>
    </source>
</evidence>
<keyword evidence="2" id="KW-0605">Phycobilisome</keyword>
<organism evidence="4 5">
    <name type="scientific">Limnofasciculus baicalensis BBK-W-15</name>
    <dbReference type="NCBI Taxonomy" id="2699891"/>
    <lineage>
        <taxon>Bacteria</taxon>
        <taxon>Bacillati</taxon>
        <taxon>Cyanobacteriota</taxon>
        <taxon>Cyanophyceae</taxon>
        <taxon>Coleofasciculales</taxon>
        <taxon>Coleofasciculaceae</taxon>
        <taxon>Limnofasciculus</taxon>
        <taxon>Limnofasciculus baicalensis</taxon>
    </lineage>
</organism>
<dbReference type="Pfam" id="PF22734">
    <property type="entry name" value="NNH2"/>
    <property type="match status" value="1"/>
</dbReference>
<dbReference type="SUPFAM" id="SSF48371">
    <property type="entry name" value="ARM repeat"/>
    <property type="match status" value="1"/>
</dbReference>
<dbReference type="Pfam" id="PF05729">
    <property type="entry name" value="NACHT"/>
    <property type="match status" value="1"/>
</dbReference>
<dbReference type="InterPro" id="IPR016024">
    <property type="entry name" value="ARM-type_fold"/>
</dbReference>
<keyword evidence="5" id="KW-1185">Reference proteome</keyword>
<dbReference type="Proteomes" id="UP001204953">
    <property type="component" value="Unassembled WGS sequence"/>
</dbReference>
<evidence type="ECO:0000256" key="1">
    <source>
        <dbReference type="ARBA" id="ARBA00022549"/>
    </source>
</evidence>
<dbReference type="AlphaFoldDB" id="A0AAE3GYC5"/>
<evidence type="ECO:0000259" key="3">
    <source>
        <dbReference type="PROSITE" id="PS50837"/>
    </source>
</evidence>
<dbReference type="InterPro" id="IPR027417">
    <property type="entry name" value="P-loop_NTPase"/>
</dbReference>
<dbReference type="GO" id="GO:0030089">
    <property type="term" value="C:phycobilisome"/>
    <property type="evidence" value="ECO:0007669"/>
    <property type="project" value="UniProtKB-KW"/>
</dbReference>
<evidence type="ECO:0000313" key="5">
    <source>
        <dbReference type="Proteomes" id="UP001204953"/>
    </source>
</evidence>